<feature type="binding site" evidence="4">
    <location>
        <position position="114"/>
    </location>
    <ligand>
        <name>D-ribulose 5-phosphate</name>
        <dbReference type="ChEBI" id="CHEBI:58121"/>
    </ligand>
</feature>
<dbReference type="GO" id="GO:0019316">
    <property type="term" value="P:D-allose catabolic process"/>
    <property type="evidence" value="ECO:0007669"/>
    <property type="project" value="TreeGrafter"/>
</dbReference>
<dbReference type="NCBIfam" id="NF004051">
    <property type="entry name" value="PRK05571.1"/>
    <property type="match status" value="1"/>
</dbReference>
<evidence type="ECO:0000256" key="4">
    <source>
        <dbReference type="PIRSR" id="PIRSR005384-2"/>
    </source>
</evidence>
<dbReference type="PANTHER" id="PTHR30345">
    <property type="entry name" value="RIBOSE-5-PHOSPHATE ISOMERASE B"/>
    <property type="match status" value="1"/>
</dbReference>
<evidence type="ECO:0000256" key="1">
    <source>
        <dbReference type="ARBA" id="ARBA00008754"/>
    </source>
</evidence>
<name>A0A0S7C222_9BACT</name>
<evidence type="ECO:0000256" key="3">
    <source>
        <dbReference type="PIRSR" id="PIRSR005384-1"/>
    </source>
</evidence>
<feature type="active site" description="Proton donor" evidence="3">
    <location>
        <position position="103"/>
    </location>
</feature>
<gene>
    <name evidence="5" type="ORF">TBC1_112338</name>
</gene>
<dbReference type="PATRIC" id="fig|1678841.3.peg.2613"/>
<dbReference type="PANTHER" id="PTHR30345:SF0">
    <property type="entry name" value="DNA DAMAGE-REPAIR_TOLERATION PROTEIN DRT102"/>
    <property type="match status" value="1"/>
</dbReference>
<feature type="active site" description="Proton acceptor" evidence="3">
    <location>
        <position position="70"/>
    </location>
</feature>
<comment type="similarity">
    <text evidence="1">Belongs to the LacAB/RpiB family.</text>
</comment>
<protein>
    <submittedName>
        <fullName evidence="5">Ribose-5-phosphate isomerase</fullName>
    </submittedName>
</protein>
<dbReference type="AlphaFoldDB" id="A0A0S7C222"/>
<dbReference type="InterPro" id="IPR004785">
    <property type="entry name" value="RpiB"/>
</dbReference>
<evidence type="ECO:0000313" key="5">
    <source>
        <dbReference type="EMBL" id="GAP44174.1"/>
    </source>
</evidence>
<feature type="binding site" evidence="4">
    <location>
        <position position="137"/>
    </location>
    <ligand>
        <name>D-ribulose 5-phosphate</name>
        <dbReference type="ChEBI" id="CHEBI:58121"/>
    </ligand>
</feature>
<dbReference type="OrthoDB" id="1778624at2"/>
<dbReference type="GO" id="GO:0009052">
    <property type="term" value="P:pentose-phosphate shunt, non-oxidative branch"/>
    <property type="evidence" value="ECO:0007669"/>
    <property type="project" value="TreeGrafter"/>
</dbReference>
<sequence>MWDKSQILALASDHAGFELKSFLIKILKEEGYQFQDYGAFSTESVDYPDFAHKLAKSVHAGLHTRGIVICGSGNGVCMVVNKYEGIRGALCWNSEQAELTRRHNDANVLCLPGRFIDFDDAIKAVKLFLNTDFEGGRHKTRVDKINIIG</sequence>
<dbReference type="InterPro" id="IPR003500">
    <property type="entry name" value="RpiB_LacA_LacB"/>
</dbReference>
<dbReference type="EMBL" id="DF968182">
    <property type="protein sequence ID" value="GAP44174.1"/>
    <property type="molecule type" value="Genomic_DNA"/>
</dbReference>
<dbReference type="RefSeq" id="WP_062042514.1">
    <property type="nucleotide sequence ID" value="NZ_DF968182.1"/>
</dbReference>
<keyword evidence="6" id="KW-1185">Reference proteome</keyword>
<dbReference type="SUPFAM" id="SSF89623">
    <property type="entry name" value="Ribose/Galactose isomerase RpiB/AlsB"/>
    <property type="match status" value="1"/>
</dbReference>
<reference evidence="5" key="1">
    <citation type="journal article" date="2015" name="Genome Announc.">
        <title>Draft Genome Sequence of Bacteroidales Strain TBC1, a Novel Isolate from a Methanogenic Wastewater Treatment System.</title>
        <authorList>
            <person name="Tourlousse D.M."/>
            <person name="Matsuura N."/>
            <person name="Sun L."/>
            <person name="Toyonaga M."/>
            <person name="Kuroda K."/>
            <person name="Ohashi A."/>
            <person name="Cruz R."/>
            <person name="Yamaguchi T."/>
            <person name="Sekiguchi Y."/>
        </authorList>
    </citation>
    <scope>NUCLEOTIDE SEQUENCE [LARGE SCALE GENOMIC DNA]</scope>
    <source>
        <strain evidence="5">TBC1</strain>
    </source>
</reference>
<proteinExistence type="inferred from homology"/>
<organism evidence="5">
    <name type="scientific">Lentimicrobium saccharophilum</name>
    <dbReference type="NCBI Taxonomy" id="1678841"/>
    <lineage>
        <taxon>Bacteria</taxon>
        <taxon>Pseudomonadati</taxon>
        <taxon>Bacteroidota</taxon>
        <taxon>Bacteroidia</taxon>
        <taxon>Bacteroidales</taxon>
        <taxon>Lentimicrobiaceae</taxon>
        <taxon>Lentimicrobium</taxon>
    </lineage>
</organism>
<evidence type="ECO:0000256" key="2">
    <source>
        <dbReference type="ARBA" id="ARBA00023235"/>
    </source>
</evidence>
<feature type="binding site" evidence="4">
    <location>
        <position position="141"/>
    </location>
    <ligand>
        <name>D-ribulose 5-phosphate</name>
        <dbReference type="ChEBI" id="CHEBI:58121"/>
    </ligand>
</feature>
<feature type="binding site" evidence="4">
    <location>
        <position position="104"/>
    </location>
    <ligand>
        <name>D-ribulose 5-phosphate</name>
        <dbReference type="ChEBI" id="CHEBI:58121"/>
    </ligand>
</feature>
<feature type="binding site" evidence="4">
    <location>
        <begin position="71"/>
        <end position="75"/>
    </location>
    <ligand>
        <name>D-ribulose 5-phosphate</name>
        <dbReference type="ChEBI" id="CHEBI:58121"/>
    </ligand>
</feature>
<dbReference type="Gene3D" id="3.40.1400.10">
    <property type="entry name" value="Sugar-phosphate isomerase, RpiB/LacA/LacB"/>
    <property type="match status" value="1"/>
</dbReference>
<dbReference type="PIRSF" id="PIRSF005384">
    <property type="entry name" value="RpiB_LacA_B"/>
    <property type="match status" value="1"/>
</dbReference>
<evidence type="ECO:0000313" key="6">
    <source>
        <dbReference type="Proteomes" id="UP000053091"/>
    </source>
</evidence>
<dbReference type="Pfam" id="PF02502">
    <property type="entry name" value="LacAB_rpiB"/>
    <property type="match status" value="1"/>
</dbReference>
<dbReference type="NCBIfam" id="TIGR00689">
    <property type="entry name" value="rpiB_lacA_lacB"/>
    <property type="match status" value="1"/>
</dbReference>
<dbReference type="InterPro" id="IPR036569">
    <property type="entry name" value="RpiB_LacA_LacB_sf"/>
</dbReference>
<dbReference type="Proteomes" id="UP000053091">
    <property type="component" value="Unassembled WGS sequence"/>
</dbReference>
<dbReference type="NCBIfam" id="TIGR01120">
    <property type="entry name" value="rpiB"/>
    <property type="match status" value="1"/>
</dbReference>
<keyword evidence="2 5" id="KW-0413">Isomerase</keyword>
<dbReference type="GO" id="GO:0004751">
    <property type="term" value="F:ribose-5-phosphate isomerase activity"/>
    <property type="evidence" value="ECO:0007669"/>
    <property type="project" value="TreeGrafter"/>
</dbReference>
<feature type="binding site" evidence="4">
    <location>
        <begin position="13"/>
        <end position="14"/>
    </location>
    <ligand>
        <name>D-ribulose 5-phosphate</name>
        <dbReference type="ChEBI" id="CHEBI:58121"/>
    </ligand>
</feature>
<dbReference type="STRING" id="1678841.TBC1_112338"/>
<accession>A0A0S7C222</accession>